<keyword evidence="1" id="KW-0812">Transmembrane</keyword>
<dbReference type="Proteomes" id="UP001622594">
    <property type="component" value="Chromosome"/>
</dbReference>
<keyword evidence="1" id="KW-1133">Transmembrane helix</keyword>
<reference evidence="2 3" key="1">
    <citation type="submission" date="2022-10" db="EMBL/GenBank/DDBJ databases">
        <title>The complete genomes of actinobacterial strains from the NBC collection.</title>
        <authorList>
            <person name="Joergensen T.S."/>
            <person name="Alvarez Arevalo M."/>
            <person name="Sterndorff E.B."/>
            <person name="Faurdal D."/>
            <person name="Vuksanovic O."/>
            <person name="Mourched A.-S."/>
            <person name="Charusanti P."/>
            <person name="Shaw S."/>
            <person name="Blin K."/>
            <person name="Weber T."/>
        </authorList>
    </citation>
    <scope>NUCLEOTIDE SEQUENCE [LARGE SCALE GENOMIC DNA]</scope>
    <source>
        <strain evidence="2 3">NBC_00123</strain>
    </source>
</reference>
<evidence type="ECO:0000313" key="3">
    <source>
        <dbReference type="Proteomes" id="UP001622594"/>
    </source>
</evidence>
<keyword evidence="3" id="KW-1185">Reference proteome</keyword>
<evidence type="ECO:0000256" key="1">
    <source>
        <dbReference type="SAM" id="Phobius"/>
    </source>
</evidence>
<feature type="transmembrane region" description="Helical" evidence="1">
    <location>
        <begin position="54"/>
        <end position="73"/>
    </location>
</feature>
<dbReference type="EMBL" id="CP108188">
    <property type="protein sequence ID" value="WTR74895.1"/>
    <property type="molecule type" value="Genomic_DNA"/>
</dbReference>
<evidence type="ECO:0000313" key="2">
    <source>
        <dbReference type="EMBL" id="WTR74895.1"/>
    </source>
</evidence>
<name>A0ABZ1LKP0_9ACTN</name>
<keyword evidence="1" id="KW-0472">Membrane</keyword>
<proteinExistence type="predicted"/>
<dbReference type="RefSeq" id="WP_327159703.1">
    <property type="nucleotide sequence ID" value="NZ_CP108062.1"/>
</dbReference>
<protein>
    <submittedName>
        <fullName evidence="2">Uncharacterized protein</fullName>
    </submittedName>
</protein>
<accession>A0ABZ1LKP0</accession>
<sequence>MPSSFADCLCTESGPPTLRQVDRRVADLGALGYEQQVMYQPAGNFWTLQWAETGLYLGLGLGLALAGFCTWWIRRRVT</sequence>
<gene>
    <name evidence="2" type="ORF">OG814_39300</name>
</gene>
<organism evidence="2 3">
    <name type="scientific">Streptomyces zaomyceticus</name>
    <dbReference type="NCBI Taxonomy" id="68286"/>
    <lineage>
        <taxon>Bacteria</taxon>
        <taxon>Bacillati</taxon>
        <taxon>Actinomycetota</taxon>
        <taxon>Actinomycetes</taxon>
        <taxon>Kitasatosporales</taxon>
        <taxon>Streptomycetaceae</taxon>
        <taxon>Streptomyces</taxon>
    </lineage>
</organism>